<feature type="region of interest" description="Disordered" evidence="1">
    <location>
        <begin position="83"/>
        <end position="103"/>
    </location>
</feature>
<feature type="compositionally biased region" description="Basic and acidic residues" evidence="1">
    <location>
        <begin position="24"/>
        <end position="33"/>
    </location>
</feature>
<evidence type="ECO:0000313" key="2">
    <source>
        <dbReference type="EMBL" id="SOY64409.1"/>
    </source>
</evidence>
<gene>
    <name evidence="2" type="ORF">CBM2586_A80018</name>
</gene>
<accession>A0A375C827</accession>
<feature type="region of interest" description="Disordered" evidence="1">
    <location>
        <begin position="1"/>
        <end position="56"/>
    </location>
</feature>
<reference evidence="2" key="1">
    <citation type="submission" date="2018-01" db="EMBL/GenBank/DDBJ databases">
        <authorList>
            <person name="Clerissi C."/>
        </authorList>
    </citation>
    <scope>NUCLEOTIDE SEQUENCE</scope>
    <source>
        <strain evidence="2">Cupriavidus taiwanensis LMG 19430</strain>
    </source>
</reference>
<feature type="compositionally biased region" description="Basic residues" evidence="1">
    <location>
        <begin position="44"/>
        <end position="55"/>
    </location>
</feature>
<organism evidence="2">
    <name type="scientific">Cupriavidus taiwanensis</name>
    <dbReference type="NCBI Taxonomy" id="164546"/>
    <lineage>
        <taxon>Bacteria</taxon>
        <taxon>Pseudomonadati</taxon>
        <taxon>Pseudomonadota</taxon>
        <taxon>Betaproteobacteria</taxon>
        <taxon>Burkholderiales</taxon>
        <taxon>Burkholderiaceae</taxon>
        <taxon>Cupriavidus</taxon>
    </lineage>
</organism>
<dbReference type="AlphaFoldDB" id="A0A375C827"/>
<dbReference type="Proteomes" id="UP000257016">
    <property type="component" value="Unassembled WGS sequence"/>
</dbReference>
<evidence type="ECO:0000256" key="1">
    <source>
        <dbReference type="SAM" id="MobiDB-lite"/>
    </source>
</evidence>
<name>A0A375C827_9BURK</name>
<feature type="compositionally biased region" description="Basic residues" evidence="1">
    <location>
        <begin position="1"/>
        <end position="23"/>
    </location>
</feature>
<dbReference type="EMBL" id="OFSN01000013">
    <property type="protein sequence ID" value="SOY64409.1"/>
    <property type="molecule type" value="Genomic_DNA"/>
</dbReference>
<protein>
    <submittedName>
        <fullName evidence="2">Uncharacterized protein</fullName>
    </submittedName>
</protein>
<proteinExistence type="predicted"/>
<sequence length="103" mass="11503">MRQRRRRQGAGRGRRSLGGRRARIAQDCEDPRRAGGGPGGHRDPRGRRLSARTGRRAALCGWRRHSNRKDDYADRFLVRAAGRRAAAGDGGHRQGQRAGLRQP</sequence>
<comment type="caution">
    <text evidence="2">The sequence shown here is derived from an EMBL/GenBank/DDBJ whole genome shotgun (WGS) entry which is preliminary data.</text>
</comment>